<evidence type="ECO:0000256" key="1">
    <source>
        <dbReference type="SAM" id="Coils"/>
    </source>
</evidence>
<gene>
    <name evidence="2" type="ORF">HL41_07135</name>
</gene>
<dbReference type="RefSeq" id="WP_038062177.1">
    <property type="nucleotide sequence ID" value="NZ_CP008796.1"/>
</dbReference>
<sequence length="148" mass="16984">MKVWAYIHPDLKILCCALLPEAVPECVEAVELEVESPDDVVLVNGQIRLKTEAEKLQEEKQRKLTELKNYVASMLEQTDYIITKIAEAQIQNDTAEVEALKQKYSIQLQQREAIRAWNEQMKQAIKNAQSLDELLSLEINFKEPTNVS</sequence>
<feature type="coiled-coil region" evidence="1">
    <location>
        <begin position="46"/>
        <end position="134"/>
    </location>
</feature>
<dbReference type="HOGENOM" id="CLU_1757946_0_0_0"/>
<evidence type="ECO:0000313" key="2">
    <source>
        <dbReference type="EMBL" id="AIH04483.1"/>
    </source>
</evidence>
<evidence type="ECO:0000313" key="3">
    <source>
        <dbReference type="Proteomes" id="UP000028481"/>
    </source>
</evidence>
<dbReference type="EMBL" id="CP008796">
    <property type="protein sequence ID" value="AIH04483.1"/>
    <property type="molecule type" value="Genomic_DNA"/>
</dbReference>
<dbReference type="KEGG" id="tcm:HL41_07135"/>
<reference evidence="2 3" key="1">
    <citation type="journal article" date="2015" name="Genome Announc.">
        <title>Genome Sequence of a Sulfate-Reducing Thermophilic Bacterium, Thermodesulfobacterium commune DSM 2178T (Phylum Thermodesulfobacteria).</title>
        <authorList>
            <person name="Bhatnagar S."/>
            <person name="Badger J.H."/>
            <person name="Madupu R."/>
            <person name="Khouri H.M."/>
            <person name="O'Connor E.M."/>
            <person name="Robb F.T."/>
            <person name="Ward N.L."/>
            <person name="Eisen J.A."/>
        </authorList>
    </citation>
    <scope>NUCLEOTIDE SEQUENCE [LARGE SCALE GENOMIC DNA]</scope>
    <source>
        <strain evidence="2 3">DSM 2178</strain>
    </source>
</reference>
<dbReference type="Proteomes" id="UP000028481">
    <property type="component" value="Chromosome"/>
</dbReference>
<name>A0A075WVI5_9BACT</name>
<organism evidence="2 3">
    <name type="scientific">Thermodesulfobacterium commune DSM 2178</name>
    <dbReference type="NCBI Taxonomy" id="289377"/>
    <lineage>
        <taxon>Bacteria</taxon>
        <taxon>Pseudomonadati</taxon>
        <taxon>Thermodesulfobacteriota</taxon>
        <taxon>Thermodesulfobacteria</taxon>
        <taxon>Thermodesulfobacteriales</taxon>
        <taxon>Thermodesulfobacteriaceae</taxon>
        <taxon>Thermodesulfobacterium</taxon>
    </lineage>
</organism>
<protein>
    <submittedName>
        <fullName evidence="2">Uncharacterized protein</fullName>
    </submittedName>
</protein>
<proteinExistence type="predicted"/>
<keyword evidence="3" id="KW-1185">Reference proteome</keyword>
<dbReference type="AlphaFoldDB" id="A0A075WVI5"/>
<accession>A0A075WVI5</accession>
<dbReference type="PaxDb" id="289377-HL41_07135"/>
<keyword evidence="1" id="KW-0175">Coiled coil</keyword>